<evidence type="ECO:0000313" key="6">
    <source>
        <dbReference type="EMBL" id="MBU9765094.1"/>
    </source>
</evidence>
<dbReference type="CDD" id="cd04208">
    <property type="entry name" value="CuRO_2_CuNIR"/>
    <property type="match status" value="1"/>
</dbReference>
<evidence type="ECO:0000256" key="3">
    <source>
        <dbReference type="ARBA" id="ARBA00023008"/>
    </source>
</evidence>
<evidence type="ECO:0000313" key="7">
    <source>
        <dbReference type="Proteomes" id="UP000812982"/>
    </source>
</evidence>
<dbReference type="InterPro" id="IPR011707">
    <property type="entry name" value="Cu-oxidase-like_N"/>
</dbReference>
<proteinExistence type="predicted"/>
<dbReference type="PANTHER" id="PTHR11709">
    <property type="entry name" value="MULTI-COPPER OXIDASE"/>
    <property type="match status" value="1"/>
</dbReference>
<evidence type="ECO:0000256" key="4">
    <source>
        <dbReference type="SAM" id="MobiDB-lite"/>
    </source>
</evidence>
<dbReference type="Proteomes" id="UP000812982">
    <property type="component" value="Unassembled WGS sequence"/>
</dbReference>
<dbReference type="PANTHER" id="PTHR11709:SF394">
    <property type="entry name" value="FI03373P-RELATED"/>
    <property type="match status" value="1"/>
</dbReference>
<name>A0ABS6KNL0_9MYCO</name>
<dbReference type="EMBL" id="VOMB01000017">
    <property type="protein sequence ID" value="MBU9765094.1"/>
    <property type="molecule type" value="Genomic_DNA"/>
</dbReference>
<protein>
    <submittedName>
        <fullName evidence="6">Nitrite reductase</fullName>
    </submittedName>
</protein>
<evidence type="ECO:0000259" key="5">
    <source>
        <dbReference type="Pfam" id="PF07732"/>
    </source>
</evidence>
<keyword evidence="7" id="KW-1185">Reference proteome</keyword>
<sequence>MADKLTGIGRSARQWSRGDRDQSPYRVAGSTGSLGGVTDSGARSGWGTAAGVAVGLFAVLLAVVLAGTGQPVGVDPAGAGEVRTIDVELNGMRVRPDTVEVPAGTRLLLRVTNREALVHDLRLDDGRHTPRLRQGETALLEVGAVTADRQAWCEVAGHRAAGMTMTIRMAGERAHGPVASPALEALPDVDPAAAPSPGWVPRDAELAPAAGAVHRIELRTAEMELEIAPGIRERRWTFAGTAPGPTLRGQVGDRFEITLINGTAMGHGIDFHAGALAPDEPMRTIEPGERLVYRFTATRAGAWLYHCSTMPMSQHIANGMYGAVIVDPPRLARVDREYILVSAQLFLGAPGSQEQVDRIRADQPDGWMFNGMAGQYDHAPLAARSGERVRIWVVNAGPGDTTAFHVVGGQFDTVYREGAWALRPGDGSGGAQVLDLAPAQGGFAELSFPEPGRYPFIDHDVRHAESGAHGIFAVTP</sequence>
<evidence type="ECO:0000256" key="2">
    <source>
        <dbReference type="ARBA" id="ARBA00023002"/>
    </source>
</evidence>
<gene>
    <name evidence="6" type="ORF">FR943_14735</name>
</gene>
<evidence type="ECO:0000256" key="1">
    <source>
        <dbReference type="ARBA" id="ARBA00022723"/>
    </source>
</evidence>
<keyword evidence="3" id="KW-0186">Copper</keyword>
<feature type="domain" description="Plastocyanin-like" evidence="5">
    <location>
        <begin position="227"/>
        <end position="329"/>
    </location>
</feature>
<dbReference type="InterPro" id="IPR045087">
    <property type="entry name" value="Cu-oxidase_fam"/>
</dbReference>
<accession>A0ABS6KNL0</accession>
<comment type="caution">
    <text evidence="6">The sequence shown here is derived from an EMBL/GenBank/DDBJ whole genome shotgun (WGS) entry which is preliminary data.</text>
</comment>
<feature type="region of interest" description="Disordered" evidence="4">
    <location>
        <begin position="1"/>
        <end position="38"/>
    </location>
</feature>
<dbReference type="Pfam" id="PF07732">
    <property type="entry name" value="Cu-oxidase_3"/>
    <property type="match status" value="1"/>
</dbReference>
<keyword evidence="2" id="KW-0560">Oxidoreductase</keyword>
<keyword evidence="1" id="KW-0479">Metal-binding</keyword>
<reference evidence="6 7" key="1">
    <citation type="journal article" date="2021" name="Sci. Rep.">
        <title>Phenotypic and genomic hallmarks of a novel, potentially pathogenic rapidly growing Mycobacterium species related to the Mycobacterium fortuitum complex.</title>
        <authorList>
            <person name="Gharbi R."/>
            <person name="Khanna V."/>
            <person name="Frigui W."/>
            <person name="Mhenni B."/>
            <person name="Brosch R."/>
            <person name="Mardassi H."/>
        </authorList>
    </citation>
    <scope>NUCLEOTIDE SEQUENCE [LARGE SCALE GENOMIC DNA]</scope>
    <source>
        <strain evidence="6 7">TNTM28</strain>
    </source>
</reference>
<organism evidence="6 7">
    <name type="scientific">[Mycobacterium] fortunisiensis</name>
    <dbReference type="NCBI Taxonomy" id="2600579"/>
    <lineage>
        <taxon>Bacteria</taxon>
        <taxon>Bacillati</taxon>
        <taxon>Actinomycetota</taxon>
        <taxon>Actinomycetes</taxon>
        <taxon>Mycobacteriales</taxon>
        <taxon>Mycobacteriaceae</taxon>
        <taxon>Mycolicibacterium</taxon>
    </lineage>
</organism>
<dbReference type="CDD" id="cd11020">
    <property type="entry name" value="CuRO_1_CuNIR"/>
    <property type="match status" value="1"/>
</dbReference>